<dbReference type="NCBIfam" id="NF012004">
    <property type="entry name" value="PRK15460.1"/>
    <property type="match status" value="1"/>
</dbReference>
<proteinExistence type="inferred from homology"/>
<dbReference type="Pfam" id="PF22640">
    <property type="entry name" value="ManC_GMP_beta-helix"/>
    <property type="match status" value="1"/>
</dbReference>
<dbReference type="FunFam" id="3.90.550.10:FF:000046">
    <property type="entry name" value="Mannose-1-phosphate guanylyltransferase (GDP)"/>
    <property type="match status" value="1"/>
</dbReference>
<comment type="caution">
    <text evidence="15">The sequence shown here is derived from an EMBL/GenBank/DDBJ whole genome shotgun (WGS) entry which is preliminary data.</text>
</comment>
<name>A0A5Y3MXJ7_SALER</name>
<dbReference type="Gene3D" id="3.90.550.10">
    <property type="entry name" value="Spore Coat Polysaccharide Biosynthesis Protein SpsA, Chain A"/>
    <property type="match status" value="1"/>
</dbReference>
<dbReference type="CDD" id="cd02213">
    <property type="entry name" value="cupin_PMI_typeII_C"/>
    <property type="match status" value="1"/>
</dbReference>
<sequence>MAAETLIPVIMAGGTGSRLWPLSRELYPKQFLCLQNNLSMLQSTISRLDGIKHASPIVICNEKHRFIVADQLLQINQLTNNIILEPVGRNTAPAVALAALVAKNNSSKEDPLLLILAADHVFTNENEFRITVSKAIPFADRGKLVTFGIVPSKAESGYGYIRRGNKLQLEDDIIAFDVEQFVEKPSIETAQAYVASGDYYWNSGMFLFRAGRYLEELKKYRPDILIACEKSISDLNIDLNFVRINEDDFYSCPDVSIDYAVMEHTADAVVMPMDAGWSDVGSWSSLWEISAHTPEGNVHHGDVISHKTENSYVYAESGLVTTVGVKDLVVVQTKDAVLIADRHAVQDVKKVVEKIKADGRHEHHMHREVYRPWGKYDSIDAGERYQVKRITVKPGEGLSVQMHHHRAEHWVVVAGTARVTINGEVKLLGENESIYIPLGATHCLENPGKIPLDLIEVRSGSYLEEDDVVRFRDRYGRK</sequence>
<evidence type="ECO:0000256" key="5">
    <source>
        <dbReference type="ARBA" id="ARBA00022695"/>
    </source>
</evidence>
<evidence type="ECO:0000259" key="14">
    <source>
        <dbReference type="Pfam" id="PF22640"/>
    </source>
</evidence>
<comment type="similarity">
    <text evidence="2 11">Belongs to the mannose-6-phosphate isomerase type 2 family.</text>
</comment>
<dbReference type="InterPro" id="IPR001538">
    <property type="entry name" value="Man6P_isomerase-2_C"/>
</dbReference>
<protein>
    <recommendedName>
        <fullName evidence="3">mannose-1-phosphate guanylyltransferase</fullName>
        <ecNumber evidence="3">2.7.7.13</ecNumber>
    </recommendedName>
    <alternativeName>
        <fullName evidence="9">GDP-mannose pyrophosphorylase</fullName>
    </alternativeName>
</protein>
<dbReference type="Pfam" id="PF01050">
    <property type="entry name" value="MannoseP_isomer"/>
    <property type="match status" value="1"/>
</dbReference>
<dbReference type="SUPFAM" id="SSF53448">
    <property type="entry name" value="Nucleotide-diphospho-sugar transferases"/>
    <property type="match status" value="1"/>
</dbReference>
<dbReference type="PANTHER" id="PTHR46390:SF1">
    <property type="entry name" value="MANNOSE-1-PHOSPHATE GUANYLYLTRANSFERASE"/>
    <property type="match status" value="1"/>
</dbReference>
<comment type="pathway">
    <text evidence="1">Nucleotide-sugar biosynthesis; GDP-alpha-D-mannose biosynthesis; GDP-alpha-D-mannose from alpha-D-mannose 1-phosphate (GTP route): step 1/1.</text>
</comment>
<evidence type="ECO:0000256" key="7">
    <source>
        <dbReference type="ARBA" id="ARBA00022985"/>
    </source>
</evidence>
<keyword evidence="6" id="KW-0547">Nucleotide-binding</keyword>
<keyword evidence="7" id="KW-0448">Lipopolysaccharide biosynthesis</keyword>
<evidence type="ECO:0000259" key="13">
    <source>
        <dbReference type="Pfam" id="PF01050"/>
    </source>
</evidence>
<dbReference type="PANTHER" id="PTHR46390">
    <property type="entry name" value="MANNOSE-1-PHOSPHATE GUANYLYLTRANSFERASE"/>
    <property type="match status" value="1"/>
</dbReference>
<dbReference type="InterPro" id="IPR049577">
    <property type="entry name" value="GMPP_N"/>
</dbReference>
<dbReference type="InterPro" id="IPR051161">
    <property type="entry name" value="Mannose-6P_isomerase_type2"/>
</dbReference>
<dbReference type="InterPro" id="IPR011051">
    <property type="entry name" value="RmlC_Cupin_sf"/>
</dbReference>
<dbReference type="NCBIfam" id="TIGR01479">
    <property type="entry name" value="GMP_PMI"/>
    <property type="match status" value="1"/>
</dbReference>
<dbReference type="GO" id="GO:0005525">
    <property type="term" value="F:GTP binding"/>
    <property type="evidence" value="ECO:0007669"/>
    <property type="project" value="UniProtKB-KW"/>
</dbReference>
<evidence type="ECO:0000313" key="15">
    <source>
        <dbReference type="EMBL" id="ECI4012689.1"/>
    </source>
</evidence>
<dbReference type="SUPFAM" id="SSF51182">
    <property type="entry name" value="RmlC-like cupins"/>
    <property type="match status" value="1"/>
</dbReference>
<dbReference type="InterPro" id="IPR014710">
    <property type="entry name" value="RmlC-like_jellyroll"/>
</dbReference>
<evidence type="ECO:0000259" key="12">
    <source>
        <dbReference type="Pfam" id="PF00483"/>
    </source>
</evidence>
<evidence type="ECO:0000256" key="10">
    <source>
        <dbReference type="ARBA" id="ARBA00047343"/>
    </source>
</evidence>
<evidence type="ECO:0000256" key="11">
    <source>
        <dbReference type="RuleBase" id="RU004190"/>
    </source>
</evidence>
<dbReference type="FunFam" id="2.60.120.10:FF:000032">
    <property type="entry name" value="Mannose-1-phosphate guanylyltransferase/mannose-6-phosphate isomerase"/>
    <property type="match status" value="1"/>
</dbReference>
<dbReference type="AlphaFoldDB" id="A0A5Y3MXJ7"/>
<dbReference type="Gene3D" id="2.60.120.10">
    <property type="entry name" value="Jelly Rolls"/>
    <property type="match status" value="1"/>
</dbReference>
<feature type="domain" description="MannoseP isomerase/GMP-like beta-helix" evidence="14">
    <location>
        <begin position="301"/>
        <end position="354"/>
    </location>
</feature>
<gene>
    <name evidence="15" type="primary">manC</name>
    <name evidence="15" type="ORF">DN310_26205</name>
</gene>
<evidence type="ECO:0000256" key="9">
    <source>
        <dbReference type="ARBA" id="ARBA00031190"/>
    </source>
</evidence>
<dbReference type="InterPro" id="IPR005835">
    <property type="entry name" value="NTP_transferase_dom"/>
</dbReference>
<feature type="domain" description="Nucleotidyl transferase" evidence="12">
    <location>
        <begin position="8"/>
        <end position="293"/>
    </location>
</feature>
<dbReference type="CDD" id="cd02509">
    <property type="entry name" value="GDP-M1P_Guanylyltransferase"/>
    <property type="match status" value="1"/>
</dbReference>
<dbReference type="GO" id="GO:0004475">
    <property type="term" value="F:mannose-1-phosphate guanylyltransferase (GTP) activity"/>
    <property type="evidence" value="ECO:0007669"/>
    <property type="project" value="UniProtKB-EC"/>
</dbReference>
<evidence type="ECO:0000256" key="8">
    <source>
        <dbReference type="ARBA" id="ARBA00023134"/>
    </source>
</evidence>
<feature type="domain" description="Mannose-6-phosphate isomerase type II C-terminal" evidence="13">
    <location>
        <begin position="359"/>
        <end position="473"/>
    </location>
</feature>
<dbReference type="Pfam" id="PF00483">
    <property type="entry name" value="NTP_transferase"/>
    <property type="match status" value="1"/>
</dbReference>
<dbReference type="InterPro" id="IPR054566">
    <property type="entry name" value="ManC/GMP-like_b-helix"/>
</dbReference>
<dbReference type="GO" id="GO:0009103">
    <property type="term" value="P:lipopolysaccharide biosynthetic process"/>
    <property type="evidence" value="ECO:0007669"/>
    <property type="project" value="UniProtKB-KW"/>
</dbReference>
<accession>A0A5Y3MXJ7</accession>
<dbReference type="UniPathway" id="UPA00126">
    <property type="reaction ID" value="UER00930"/>
</dbReference>
<dbReference type="InterPro" id="IPR006375">
    <property type="entry name" value="Man1P_GuaTrfase/Man6P_Isoase"/>
</dbReference>
<reference evidence="15" key="1">
    <citation type="submission" date="2018-06" db="EMBL/GenBank/DDBJ databases">
        <authorList>
            <person name="Ashton P.M."/>
            <person name="Dallman T."/>
            <person name="Nair S."/>
            <person name="De Pinna E."/>
            <person name="Peters T."/>
            <person name="Grant K."/>
        </authorList>
    </citation>
    <scope>NUCLEOTIDE SEQUENCE [LARGE SCALE GENOMIC DNA]</scope>
    <source>
        <strain evidence="15">275803</strain>
    </source>
</reference>
<dbReference type="EC" id="2.7.7.13" evidence="3"/>
<comment type="catalytic activity">
    <reaction evidence="10">
        <text>alpha-D-mannose 1-phosphate + GTP + H(+) = GDP-alpha-D-mannose + diphosphate</text>
        <dbReference type="Rhea" id="RHEA:15229"/>
        <dbReference type="ChEBI" id="CHEBI:15378"/>
        <dbReference type="ChEBI" id="CHEBI:33019"/>
        <dbReference type="ChEBI" id="CHEBI:37565"/>
        <dbReference type="ChEBI" id="CHEBI:57527"/>
        <dbReference type="ChEBI" id="CHEBI:58409"/>
        <dbReference type="EC" id="2.7.7.13"/>
    </reaction>
</comment>
<keyword evidence="4 15" id="KW-0808">Transferase</keyword>
<dbReference type="Proteomes" id="UP000839598">
    <property type="component" value="Unassembled WGS sequence"/>
</dbReference>
<evidence type="ECO:0000256" key="1">
    <source>
        <dbReference type="ARBA" id="ARBA00004823"/>
    </source>
</evidence>
<organism evidence="15">
    <name type="scientific">Salmonella enterica subsp. salamae</name>
    <dbReference type="NCBI Taxonomy" id="59202"/>
    <lineage>
        <taxon>Bacteria</taxon>
        <taxon>Pseudomonadati</taxon>
        <taxon>Pseudomonadota</taxon>
        <taxon>Gammaproteobacteria</taxon>
        <taxon>Enterobacterales</taxon>
        <taxon>Enterobacteriaceae</taxon>
        <taxon>Salmonella</taxon>
    </lineage>
</organism>
<evidence type="ECO:0000256" key="6">
    <source>
        <dbReference type="ARBA" id="ARBA00022741"/>
    </source>
</evidence>
<dbReference type="EMBL" id="AAIVAV010000061">
    <property type="protein sequence ID" value="ECI4012689.1"/>
    <property type="molecule type" value="Genomic_DNA"/>
</dbReference>
<dbReference type="InterPro" id="IPR029044">
    <property type="entry name" value="Nucleotide-diphossugar_trans"/>
</dbReference>
<keyword evidence="8" id="KW-0342">GTP-binding</keyword>
<evidence type="ECO:0000256" key="4">
    <source>
        <dbReference type="ARBA" id="ARBA00022679"/>
    </source>
</evidence>
<keyword evidence="5 15" id="KW-0548">Nucleotidyltransferase</keyword>
<evidence type="ECO:0000256" key="2">
    <source>
        <dbReference type="ARBA" id="ARBA00006115"/>
    </source>
</evidence>
<evidence type="ECO:0000256" key="3">
    <source>
        <dbReference type="ARBA" id="ARBA00012387"/>
    </source>
</evidence>
<dbReference type="GO" id="GO:0009298">
    <property type="term" value="P:GDP-mannose biosynthetic process"/>
    <property type="evidence" value="ECO:0007669"/>
    <property type="project" value="UniProtKB-UniPathway"/>
</dbReference>